<gene>
    <name evidence="3" type="ORF">BDV36DRAFT_269044</name>
</gene>
<accession>A0ABQ6W845</accession>
<keyword evidence="2" id="KW-0812">Transmembrane</keyword>
<dbReference type="EMBL" id="ML735810">
    <property type="protein sequence ID" value="KAE8413309.1"/>
    <property type="molecule type" value="Genomic_DNA"/>
</dbReference>
<evidence type="ECO:0000256" key="1">
    <source>
        <dbReference type="SAM" id="MobiDB-lite"/>
    </source>
</evidence>
<name>A0ABQ6W845_9EURO</name>
<organism evidence="3 4">
    <name type="scientific">Aspergillus pseudocaelatus</name>
    <dbReference type="NCBI Taxonomy" id="1825620"/>
    <lineage>
        <taxon>Eukaryota</taxon>
        <taxon>Fungi</taxon>
        <taxon>Dikarya</taxon>
        <taxon>Ascomycota</taxon>
        <taxon>Pezizomycotina</taxon>
        <taxon>Eurotiomycetes</taxon>
        <taxon>Eurotiomycetidae</taxon>
        <taxon>Eurotiales</taxon>
        <taxon>Aspergillaceae</taxon>
        <taxon>Aspergillus</taxon>
        <taxon>Aspergillus subgen. Circumdati</taxon>
    </lineage>
</organism>
<feature type="region of interest" description="Disordered" evidence="1">
    <location>
        <begin position="268"/>
        <end position="298"/>
    </location>
</feature>
<keyword evidence="2" id="KW-0472">Membrane</keyword>
<keyword evidence="4" id="KW-1185">Reference proteome</keyword>
<evidence type="ECO:0000313" key="4">
    <source>
        <dbReference type="Proteomes" id="UP000325395"/>
    </source>
</evidence>
<sequence>MQGGLQQIHASRTRVSEPYPAARPDSTTQVYVGSLESCLIYIRNQIIYIFTVNTTLDDPYTKREVRKRSIRQRLHNLRLNCQDRICRGYDLEKLCTSSSMSTAEKDACTSCYPRENLRLIKDRCNVHRAELYQVLYRACMLLGLFAMVAALLYMVGSYRRSRRSRTSRNLAAETFLSSDLWPMAKTTSVSTPSYNGLDLWTKNNPAMGDKQNSGANLSMTERRLRRLGLFKREARKGVRDVFDLESHGCIHEGSGILKERVPVLPRASNASLRRHFATRNMNQTPRGPSDEDNKTHSG</sequence>
<feature type="transmembrane region" description="Helical" evidence="2">
    <location>
        <begin position="134"/>
        <end position="155"/>
    </location>
</feature>
<feature type="compositionally biased region" description="Basic and acidic residues" evidence="1">
    <location>
        <begin position="288"/>
        <end position="298"/>
    </location>
</feature>
<dbReference type="Proteomes" id="UP000325395">
    <property type="component" value="Unassembled WGS sequence"/>
</dbReference>
<proteinExistence type="predicted"/>
<keyword evidence="2" id="KW-1133">Transmembrane helix</keyword>
<reference evidence="3 4" key="1">
    <citation type="submission" date="2019-04" db="EMBL/GenBank/DDBJ databases">
        <authorList>
            <consortium name="DOE Joint Genome Institute"/>
            <person name="Mondo S."/>
            <person name="Kjaerbolling I."/>
            <person name="Vesth T."/>
            <person name="Frisvad J.C."/>
            <person name="Nybo J.L."/>
            <person name="Theobald S."/>
            <person name="Kildgaard S."/>
            <person name="Isbrandt T."/>
            <person name="Kuo A."/>
            <person name="Sato A."/>
            <person name="Lyhne E.K."/>
            <person name="Kogle M.E."/>
            <person name="Wiebenga A."/>
            <person name="Kun R.S."/>
            <person name="Lubbers R.J."/>
            <person name="Makela M.R."/>
            <person name="Barry K."/>
            <person name="Chovatia M."/>
            <person name="Clum A."/>
            <person name="Daum C."/>
            <person name="Haridas S."/>
            <person name="He G."/>
            <person name="LaButti K."/>
            <person name="Lipzen A."/>
            <person name="Riley R."/>
            <person name="Salamov A."/>
            <person name="Simmons B.A."/>
            <person name="Magnuson J.K."/>
            <person name="Henrissat B."/>
            <person name="Mortensen U.H."/>
            <person name="Larsen T.O."/>
            <person name="Devries R.P."/>
            <person name="Grigoriev I.V."/>
            <person name="Machida M."/>
            <person name="Baker S.E."/>
            <person name="Andersen M.R."/>
            <person name="Cantor M.N."/>
            <person name="Hua S.X."/>
        </authorList>
    </citation>
    <scope>NUCLEOTIDE SEQUENCE [LARGE SCALE GENOMIC DNA]</scope>
    <source>
        <strain evidence="3 4">CBS 117616</strain>
    </source>
</reference>
<feature type="compositionally biased region" description="Polar residues" evidence="1">
    <location>
        <begin position="1"/>
        <end position="10"/>
    </location>
</feature>
<evidence type="ECO:0000256" key="2">
    <source>
        <dbReference type="SAM" id="Phobius"/>
    </source>
</evidence>
<evidence type="ECO:0000313" key="3">
    <source>
        <dbReference type="EMBL" id="KAE8413309.1"/>
    </source>
</evidence>
<feature type="region of interest" description="Disordered" evidence="1">
    <location>
        <begin position="1"/>
        <end position="21"/>
    </location>
</feature>
<protein>
    <submittedName>
        <fullName evidence="3">Uncharacterized protein</fullName>
    </submittedName>
</protein>